<dbReference type="HOGENOM" id="CLU_077636_1_0_4"/>
<evidence type="ECO:0000256" key="5">
    <source>
        <dbReference type="HAMAP-Rule" id="MF_00014"/>
    </source>
</evidence>
<keyword evidence="9" id="KW-1185">Reference proteome</keyword>
<keyword evidence="1 5" id="KW-0963">Cytoplasm</keyword>
<sequence>MIVLGRIVAPFGVQGWLRVHPFGDDPEAWRKMPQWWLSADVDAPDEGWKACGLEAVKIHGDGVVAKLAGIDDRDASEALGNCYFGAPREALPAPAPGEYYWNDLIGLAVVNMQDQLLGRVKSLIETGANEVLVVVDGERERLLPFVEHVVKAVDVPGGTIRADWDSDW</sequence>
<dbReference type="NCBIfam" id="TIGR02273">
    <property type="entry name" value="16S_RimM"/>
    <property type="match status" value="1"/>
</dbReference>
<dbReference type="HAMAP" id="MF_00014">
    <property type="entry name" value="Ribosome_mat_RimM"/>
    <property type="match status" value="1"/>
</dbReference>
<proteinExistence type="inferred from homology"/>
<comment type="domain">
    <text evidence="5">The PRC barrel domain binds ribosomal protein uS19.</text>
</comment>
<dbReference type="PANTHER" id="PTHR33692:SF1">
    <property type="entry name" value="RIBOSOME MATURATION FACTOR RIMM"/>
    <property type="match status" value="1"/>
</dbReference>
<name>W0SI41_9PROT</name>
<protein>
    <recommendedName>
        <fullName evidence="5">Ribosome maturation factor RimM</fullName>
    </recommendedName>
</protein>
<comment type="subcellular location">
    <subcellularLocation>
        <location evidence="5">Cytoplasm</location>
    </subcellularLocation>
</comment>
<comment type="similarity">
    <text evidence="5">Belongs to the RimM family.</text>
</comment>
<dbReference type="OrthoDB" id="9783509at2"/>
<feature type="domain" description="RimM N-terminal" evidence="6">
    <location>
        <begin position="4"/>
        <end position="89"/>
    </location>
</feature>
<dbReference type="GO" id="GO:0005737">
    <property type="term" value="C:cytoplasm"/>
    <property type="evidence" value="ECO:0007669"/>
    <property type="project" value="UniProtKB-SubCell"/>
</dbReference>
<comment type="subunit">
    <text evidence="5">Binds ribosomal protein uS19.</text>
</comment>
<dbReference type="STRING" id="1223802.SUTH_02693"/>
<comment type="function">
    <text evidence="5">An accessory protein needed during the final step in the assembly of 30S ribosomal subunit, possibly for assembly of the head region. Essential for efficient processing of 16S rRNA. May be needed both before and after RbfA during the maturation of 16S rRNA. It has affinity for free ribosomal 30S subunits but not for 70S ribosomes.</text>
</comment>
<dbReference type="InterPro" id="IPR056792">
    <property type="entry name" value="PRC_RimM"/>
</dbReference>
<dbReference type="SUPFAM" id="SSF50346">
    <property type="entry name" value="PRC-barrel domain"/>
    <property type="match status" value="1"/>
</dbReference>
<dbReference type="PANTHER" id="PTHR33692">
    <property type="entry name" value="RIBOSOME MATURATION FACTOR RIMM"/>
    <property type="match status" value="1"/>
</dbReference>
<dbReference type="EMBL" id="AP012547">
    <property type="protein sequence ID" value="BAO30472.1"/>
    <property type="molecule type" value="Genomic_DNA"/>
</dbReference>
<dbReference type="Pfam" id="PF24986">
    <property type="entry name" value="PRC_RimM"/>
    <property type="match status" value="1"/>
</dbReference>
<dbReference type="SUPFAM" id="SSF50447">
    <property type="entry name" value="Translation proteins"/>
    <property type="match status" value="1"/>
</dbReference>
<dbReference type="RefSeq" id="WP_041099905.1">
    <property type="nucleotide sequence ID" value="NZ_AP012547.1"/>
</dbReference>
<dbReference type="InterPro" id="IPR036976">
    <property type="entry name" value="RimM_N_sf"/>
</dbReference>
<dbReference type="Gene3D" id="2.40.30.60">
    <property type="entry name" value="RimM"/>
    <property type="match status" value="1"/>
</dbReference>
<dbReference type="InterPro" id="IPR011961">
    <property type="entry name" value="RimM"/>
</dbReference>
<keyword evidence="3 5" id="KW-0698">rRNA processing</keyword>
<gene>
    <name evidence="5" type="primary">rimM</name>
    <name evidence="8" type="ORF">SUTH_02693</name>
</gene>
<accession>W0SI41</accession>
<reference evidence="8 9" key="1">
    <citation type="journal article" date="2014" name="Syst. Appl. Microbiol.">
        <title>Complete genomes of freshwater sulfur oxidizers Sulfuricella denitrificans skB26 and Sulfuritalea hydrogenivorans sk43H: genetic insights into the sulfur oxidation pathway of betaproteobacteria.</title>
        <authorList>
            <person name="Watanabe T."/>
            <person name="Kojima H."/>
            <person name="Fukui M."/>
        </authorList>
    </citation>
    <scope>NUCLEOTIDE SEQUENCE [LARGE SCALE GENOMIC DNA]</scope>
    <source>
        <strain evidence="8">DSM22779</strain>
    </source>
</reference>
<evidence type="ECO:0000259" key="6">
    <source>
        <dbReference type="Pfam" id="PF01782"/>
    </source>
</evidence>
<dbReference type="GO" id="GO:0042274">
    <property type="term" value="P:ribosomal small subunit biogenesis"/>
    <property type="evidence" value="ECO:0007669"/>
    <property type="project" value="UniProtKB-UniRule"/>
</dbReference>
<dbReference type="GO" id="GO:0043022">
    <property type="term" value="F:ribosome binding"/>
    <property type="evidence" value="ECO:0007669"/>
    <property type="project" value="InterPro"/>
</dbReference>
<evidence type="ECO:0000256" key="4">
    <source>
        <dbReference type="ARBA" id="ARBA00023186"/>
    </source>
</evidence>
<dbReference type="GO" id="GO:0006364">
    <property type="term" value="P:rRNA processing"/>
    <property type="evidence" value="ECO:0007669"/>
    <property type="project" value="UniProtKB-UniRule"/>
</dbReference>
<dbReference type="Proteomes" id="UP000031637">
    <property type="component" value="Chromosome"/>
</dbReference>
<evidence type="ECO:0000313" key="8">
    <source>
        <dbReference type="EMBL" id="BAO30472.1"/>
    </source>
</evidence>
<evidence type="ECO:0000259" key="7">
    <source>
        <dbReference type="Pfam" id="PF24986"/>
    </source>
</evidence>
<dbReference type="KEGG" id="shd:SUTH_02693"/>
<dbReference type="InterPro" id="IPR009000">
    <property type="entry name" value="Transl_B-barrel_sf"/>
</dbReference>
<organism evidence="8 9">
    <name type="scientific">Sulfuritalea hydrogenivorans sk43H</name>
    <dbReference type="NCBI Taxonomy" id="1223802"/>
    <lineage>
        <taxon>Bacteria</taxon>
        <taxon>Pseudomonadati</taxon>
        <taxon>Pseudomonadota</taxon>
        <taxon>Betaproteobacteria</taxon>
        <taxon>Nitrosomonadales</taxon>
        <taxon>Sterolibacteriaceae</taxon>
        <taxon>Sulfuritalea</taxon>
    </lineage>
</organism>
<dbReference type="InterPro" id="IPR002676">
    <property type="entry name" value="RimM_N"/>
</dbReference>
<evidence type="ECO:0000256" key="3">
    <source>
        <dbReference type="ARBA" id="ARBA00022552"/>
    </source>
</evidence>
<dbReference type="GO" id="GO:0005840">
    <property type="term" value="C:ribosome"/>
    <property type="evidence" value="ECO:0007669"/>
    <property type="project" value="InterPro"/>
</dbReference>
<keyword evidence="2 5" id="KW-0690">Ribosome biogenesis</keyword>
<dbReference type="AlphaFoldDB" id="W0SI41"/>
<evidence type="ECO:0000313" key="9">
    <source>
        <dbReference type="Proteomes" id="UP000031637"/>
    </source>
</evidence>
<keyword evidence="4 5" id="KW-0143">Chaperone</keyword>
<evidence type="ECO:0000256" key="1">
    <source>
        <dbReference type="ARBA" id="ARBA00022490"/>
    </source>
</evidence>
<dbReference type="Pfam" id="PF01782">
    <property type="entry name" value="RimM"/>
    <property type="match status" value="1"/>
</dbReference>
<feature type="domain" description="Ribosome maturation factor RimM PRC barrel" evidence="7">
    <location>
        <begin position="101"/>
        <end position="167"/>
    </location>
</feature>
<dbReference type="InterPro" id="IPR011033">
    <property type="entry name" value="PRC_barrel-like_sf"/>
</dbReference>
<dbReference type="Gene3D" id="2.30.30.240">
    <property type="entry name" value="PRC-barrel domain"/>
    <property type="match status" value="1"/>
</dbReference>
<evidence type="ECO:0000256" key="2">
    <source>
        <dbReference type="ARBA" id="ARBA00022517"/>
    </source>
</evidence>